<organism evidence="11 12">
    <name type="scientific">Rhinocladiella mackenziei CBS 650.93</name>
    <dbReference type="NCBI Taxonomy" id="1442369"/>
    <lineage>
        <taxon>Eukaryota</taxon>
        <taxon>Fungi</taxon>
        <taxon>Dikarya</taxon>
        <taxon>Ascomycota</taxon>
        <taxon>Pezizomycotina</taxon>
        <taxon>Eurotiomycetes</taxon>
        <taxon>Chaetothyriomycetidae</taxon>
        <taxon>Chaetothyriales</taxon>
        <taxon>Herpotrichiellaceae</taxon>
        <taxon>Rhinocladiella</taxon>
    </lineage>
</organism>
<sequence length="488" mass="55249">MIGGAVSLVALFLILCLIPARHIPSDLDHVRQLVQRWWWFGFDVALQFVRWVNQGIVLQESTKWMEQNGRTFSVNFAGHTNICTADAVNARAVLMNNAKDFEISYVRQNAFRPAVGNGIFAANGPQWAHGRKVLSRALTHRQVRDLGQYETHVQNLFAHLPADGTTIDLRDLLSLFTMDTSTHFLLGESTSWLTTAGSKMTRTLDQAFDYAIEIMRLGTDLGFFVHLHWDATFRRSCKLLHDFVDSYIIRNSNAAIEASQSSLEEANPRIFLKQLVISGSDAKATRDHVLSSLMAGRDTTASHIGFVIWNLARHPKVQQKLRDAIASIESPTFSFRQLSEITYLWWVIKEVLRLYPSVPADDRASNTDTQIPHGGGTDGRQPAFIPAGCIIDIHVWAIHRHRSLWGEDADKFRPERWEECENPIGFMPFGLGPRTCPGQELAMIQTAYLTVRLLQTYSSLESRDKEPFRERVSLSLSSENGFEIALRR</sequence>
<feature type="binding site" description="axial binding residue" evidence="8">
    <location>
        <position position="436"/>
    </location>
    <ligand>
        <name>heme</name>
        <dbReference type="ChEBI" id="CHEBI:30413"/>
    </ligand>
    <ligandPart>
        <name>Fe</name>
        <dbReference type="ChEBI" id="CHEBI:18248"/>
    </ligandPart>
</feature>
<dbReference type="GeneID" id="25293300"/>
<dbReference type="EMBL" id="KN847478">
    <property type="protein sequence ID" value="KIX04361.1"/>
    <property type="molecule type" value="Genomic_DNA"/>
</dbReference>
<evidence type="ECO:0000256" key="3">
    <source>
        <dbReference type="ARBA" id="ARBA00022617"/>
    </source>
</evidence>
<dbReference type="GO" id="GO:0020037">
    <property type="term" value="F:heme binding"/>
    <property type="evidence" value="ECO:0007669"/>
    <property type="project" value="InterPro"/>
</dbReference>
<keyword evidence="10" id="KW-0732">Signal</keyword>
<comment type="similarity">
    <text evidence="2 9">Belongs to the cytochrome P450 family.</text>
</comment>
<dbReference type="SUPFAM" id="SSF48264">
    <property type="entry name" value="Cytochrome P450"/>
    <property type="match status" value="1"/>
</dbReference>
<dbReference type="PRINTS" id="PR00385">
    <property type="entry name" value="P450"/>
</dbReference>
<dbReference type="STRING" id="1442369.A0A0D2IMI5"/>
<dbReference type="PANTHER" id="PTHR24287">
    <property type="entry name" value="P450, PUTATIVE (EUROFUNG)-RELATED"/>
    <property type="match status" value="1"/>
</dbReference>
<dbReference type="InterPro" id="IPR017972">
    <property type="entry name" value="Cyt_P450_CS"/>
</dbReference>
<evidence type="ECO:0000256" key="2">
    <source>
        <dbReference type="ARBA" id="ARBA00010617"/>
    </source>
</evidence>
<dbReference type="GO" id="GO:0016705">
    <property type="term" value="F:oxidoreductase activity, acting on paired donors, with incorporation or reduction of molecular oxygen"/>
    <property type="evidence" value="ECO:0007669"/>
    <property type="project" value="InterPro"/>
</dbReference>
<accession>A0A0D2IMI5</accession>
<keyword evidence="5 9" id="KW-0560">Oxidoreductase</keyword>
<reference evidence="11 12" key="1">
    <citation type="submission" date="2015-01" db="EMBL/GenBank/DDBJ databases">
        <title>The Genome Sequence of Rhinocladiella mackenzie CBS 650.93.</title>
        <authorList>
            <consortium name="The Broad Institute Genomics Platform"/>
            <person name="Cuomo C."/>
            <person name="de Hoog S."/>
            <person name="Gorbushina A."/>
            <person name="Stielow B."/>
            <person name="Teixiera M."/>
            <person name="Abouelleil A."/>
            <person name="Chapman S.B."/>
            <person name="Priest M."/>
            <person name="Young S.K."/>
            <person name="Wortman J."/>
            <person name="Nusbaum C."/>
            <person name="Birren B."/>
        </authorList>
    </citation>
    <scope>NUCLEOTIDE SEQUENCE [LARGE SCALE GENOMIC DNA]</scope>
    <source>
        <strain evidence="11 12">CBS 650.93</strain>
    </source>
</reference>
<dbReference type="InterPro" id="IPR036396">
    <property type="entry name" value="Cyt_P450_sf"/>
</dbReference>
<dbReference type="Pfam" id="PF00067">
    <property type="entry name" value="p450"/>
    <property type="match status" value="1"/>
</dbReference>
<evidence type="ECO:0000313" key="12">
    <source>
        <dbReference type="Proteomes" id="UP000053617"/>
    </source>
</evidence>
<dbReference type="RefSeq" id="XP_013271497.1">
    <property type="nucleotide sequence ID" value="XM_013416043.1"/>
</dbReference>
<name>A0A0D2IMI5_9EURO</name>
<evidence type="ECO:0000256" key="6">
    <source>
        <dbReference type="ARBA" id="ARBA00023004"/>
    </source>
</evidence>
<keyword evidence="7 9" id="KW-0503">Monooxygenase</keyword>
<dbReference type="HOGENOM" id="CLU_001570_27_0_1"/>
<evidence type="ECO:0000256" key="8">
    <source>
        <dbReference type="PIRSR" id="PIRSR602401-1"/>
    </source>
</evidence>
<dbReference type="Gene3D" id="1.10.630.10">
    <property type="entry name" value="Cytochrome P450"/>
    <property type="match status" value="1"/>
</dbReference>
<evidence type="ECO:0000256" key="7">
    <source>
        <dbReference type="ARBA" id="ARBA00023033"/>
    </source>
</evidence>
<dbReference type="VEuPathDB" id="FungiDB:Z518_05229"/>
<dbReference type="PANTHER" id="PTHR24287:SF1">
    <property type="entry name" value="P450, PUTATIVE (EUROFUNG)-RELATED"/>
    <property type="match status" value="1"/>
</dbReference>
<dbReference type="CDD" id="cd11063">
    <property type="entry name" value="CYP52"/>
    <property type="match status" value="1"/>
</dbReference>
<gene>
    <name evidence="11" type="ORF">Z518_05229</name>
</gene>
<dbReference type="PROSITE" id="PS00086">
    <property type="entry name" value="CYTOCHROME_P450"/>
    <property type="match status" value="1"/>
</dbReference>
<dbReference type="InterPro" id="IPR047146">
    <property type="entry name" value="Cyt_P450_E_CYP52_fungi"/>
</dbReference>
<dbReference type="PRINTS" id="PR00463">
    <property type="entry name" value="EP450I"/>
</dbReference>
<dbReference type="OrthoDB" id="1470350at2759"/>
<keyword evidence="6 8" id="KW-0408">Iron</keyword>
<evidence type="ECO:0000256" key="5">
    <source>
        <dbReference type="ARBA" id="ARBA00023002"/>
    </source>
</evidence>
<dbReference type="GO" id="GO:0005506">
    <property type="term" value="F:iron ion binding"/>
    <property type="evidence" value="ECO:0007669"/>
    <property type="project" value="InterPro"/>
</dbReference>
<keyword evidence="12" id="KW-1185">Reference proteome</keyword>
<dbReference type="InterPro" id="IPR001128">
    <property type="entry name" value="Cyt_P450"/>
</dbReference>
<dbReference type="AlphaFoldDB" id="A0A0D2IMI5"/>
<dbReference type="Proteomes" id="UP000053617">
    <property type="component" value="Unassembled WGS sequence"/>
</dbReference>
<proteinExistence type="inferred from homology"/>
<dbReference type="GO" id="GO:0004497">
    <property type="term" value="F:monooxygenase activity"/>
    <property type="evidence" value="ECO:0007669"/>
    <property type="project" value="UniProtKB-KW"/>
</dbReference>
<keyword evidence="3 8" id="KW-0349">Heme</keyword>
<evidence type="ECO:0000256" key="1">
    <source>
        <dbReference type="ARBA" id="ARBA00001971"/>
    </source>
</evidence>
<evidence type="ECO:0000256" key="4">
    <source>
        <dbReference type="ARBA" id="ARBA00022723"/>
    </source>
</evidence>
<evidence type="ECO:0000256" key="9">
    <source>
        <dbReference type="RuleBase" id="RU000461"/>
    </source>
</evidence>
<comment type="cofactor">
    <cofactor evidence="1 8">
        <name>heme</name>
        <dbReference type="ChEBI" id="CHEBI:30413"/>
    </cofactor>
</comment>
<keyword evidence="4 8" id="KW-0479">Metal-binding</keyword>
<feature type="chain" id="PRO_5002244283" evidence="10">
    <location>
        <begin position="23"/>
        <end position="488"/>
    </location>
</feature>
<evidence type="ECO:0000256" key="10">
    <source>
        <dbReference type="SAM" id="SignalP"/>
    </source>
</evidence>
<evidence type="ECO:0000313" key="11">
    <source>
        <dbReference type="EMBL" id="KIX04361.1"/>
    </source>
</evidence>
<feature type="signal peptide" evidence="10">
    <location>
        <begin position="1"/>
        <end position="22"/>
    </location>
</feature>
<protein>
    <submittedName>
        <fullName evidence="11">Rhinocladiella mackenziei CBS 650.93 unplaced genomic scaffold supercont1.4, whole genome shotgun sequence</fullName>
    </submittedName>
</protein>
<dbReference type="InterPro" id="IPR002401">
    <property type="entry name" value="Cyt_P450_E_grp-I"/>
</dbReference>